<dbReference type="RefSeq" id="WP_286004548.1">
    <property type="nucleotide sequence ID" value="NZ_JASVEJ010000031.1"/>
</dbReference>
<evidence type="ECO:0000313" key="2">
    <source>
        <dbReference type="Proteomes" id="UP001230986"/>
    </source>
</evidence>
<keyword evidence="2" id="KW-1185">Reference proteome</keyword>
<dbReference type="PANTHER" id="PTHR36453:SF1">
    <property type="entry name" value="RIGHT HANDED BETA HELIX DOMAIN-CONTAINING PROTEIN"/>
    <property type="match status" value="1"/>
</dbReference>
<gene>
    <name evidence="1" type="ORF">QQ055_08385</name>
</gene>
<accession>A0ABT7LZN7</accession>
<name>A0ABT7LZN7_9CYAN</name>
<sequence>MNQTIYYVASNGNDFLDGLSIHQKSEKSGPFATLSRAREAIRQARKNGNNGSFIVEISGGAYFLDQTFTLEPQDSGTKENPVIYRARAGEKVVISGGRRIRGFRETKINGVDGWVTDLPEAMNFTQLLSMDSGRVEPGFPMRDSTALNRHGSSPMIRRIGTRPSWSSFTNPATLIRTGAICAMSLSSP</sequence>
<dbReference type="PANTHER" id="PTHR36453">
    <property type="entry name" value="SECRETED PROTEIN-RELATED"/>
    <property type="match status" value="1"/>
</dbReference>
<dbReference type="SUPFAM" id="SSF51126">
    <property type="entry name" value="Pectin lyase-like"/>
    <property type="match status" value="1"/>
</dbReference>
<dbReference type="InterPro" id="IPR011050">
    <property type="entry name" value="Pectin_lyase_fold/virulence"/>
</dbReference>
<organism evidence="1 2">
    <name type="scientific">Geitlerinema calcuttense NRMC-F 0142</name>
    <dbReference type="NCBI Taxonomy" id="2922238"/>
    <lineage>
        <taxon>Bacteria</taxon>
        <taxon>Bacillati</taxon>
        <taxon>Cyanobacteriota</taxon>
        <taxon>Cyanophyceae</taxon>
        <taxon>Geitlerinematales</taxon>
        <taxon>Geitlerinemataceae</taxon>
        <taxon>Geitlerinema</taxon>
    </lineage>
</organism>
<protein>
    <recommendedName>
        <fullName evidence="3">Pectate lyase superfamily protein domain-containing protein</fullName>
    </recommendedName>
</protein>
<reference evidence="1 2" key="1">
    <citation type="submission" date="2023-06" db="EMBL/GenBank/DDBJ databases">
        <title>Whole genome sequence of Oscillatoria calcuttensis NRMC-F 0142.</title>
        <authorList>
            <person name="Shakena Fathima T."/>
            <person name="Muralitharan G."/>
            <person name="Thajuddin N."/>
        </authorList>
    </citation>
    <scope>NUCLEOTIDE SEQUENCE [LARGE SCALE GENOMIC DNA]</scope>
    <source>
        <strain evidence="1 2">NRMC-F 0142</strain>
    </source>
</reference>
<comment type="caution">
    <text evidence="1">The sequence shown here is derived from an EMBL/GenBank/DDBJ whole genome shotgun (WGS) entry which is preliminary data.</text>
</comment>
<dbReference type="Gene3D" id="2.160.20.10">
    <property type="entry name" value="Single-stranded right-handed beta-helix, Pectin lyase-like"/>
    <property type="match status" value="1"/>
</dbReference>
<evidence type="ECO:0000313" key="1">
    <source>
        <dbReference type="EMBL" id="MDL5057474.1"/>
    </source>
</evidence>
<proteinExistence type="predicted"/>
<dbReference type="EMBL" id="JASVEJ010000031">
    <property type="protein sequence ID" value="MDL5057474.1"/>
    <property type="molecule type" value="Genomic_DNA"/>
</dbReference>
<dbReference type="InterPro" id="IPR012334">
    <property type="entry name" value="Pectin_lyas_fold"/>
</dbReference>
<evidence type="ECO:0008006" key="3">
    <source>
        <dbReference type="Google" id="ProtNLM"/>
    </source>
</evidence>
<dbReference type="Proteomes" id="UP001230986">
    <property type="component" value="Unassembled WGS sequence"/>
</dbReference>